<dbReference type="EMBL" id="QMCH01000003">
    <property type="protein sequence ID" value="RAZ42297.1"/>
    <property type="molecule type" value="Genomic_DNA"/>
</dbReference>
<evidence type="ECO:0008006" key="3">
    <source>
        <dbReference type="Google" id="ProtNLM"/>
    </source>
</evidence>
<evidence type="ECO:0000313" key="1">
    <source>
        <dbReference type="EMBL" id="RAZ42297.1"/>
    </source>
</evidence>
<evidence type="ECO:0000313" key="2">
    <source>
        <dbReference type="Proteomes" id="UP000251072"/>
    </source>
</evidence>
<gene>
    <name evidence="1" type="ORF">DP176_07045</name>
</gene>
<keyword evidence="2" id="KW-1185">Reference proteome</keyword>
<organism evidence="1 2">
    <name type="scientific">Polynucleobacter paneuropaeus</name>
    <dbReference type="NCBI Taxonomy" id="2527775"/>
    <lineage>
        <taxon>Bacteria</taxon>
        <taxon>Pseudomonadati</taxon>
        <taxon>Pseudomonadota</taxon>
        <taxon>Betaproteobacteria</taxon>
        <taxon>Burkholderiales</taxon>
        <taxon>Burkholderiaceae</taxon>
        <taxon>Polynucleobacter</taxon>
    </lineage>
</organism>
<accession>A0ABX9F9L0</accession>
<proteinExistence type="predicted"/>
<dbReference type="Proteomes" id="UP000251072">
    <property type="component" value="Unassembled WGS sequence"/>
</dbReference>
<protein>
    <recommendedName>
        <fullName evidence="3">Resolvase HTH domain-containing protein</fullName>
    </recommendedName>
</protein>
<name>A0ABX9F9L0_9BURK</name>
<sequence length="259" mass="29737">MISLGIPFIAYIIFKCLIIKGKYYFKIMVSPNYKASFFGKSLPPLRQKEFKMNHQNQTITQSQNGKRGFQSSLTDANREFIRRELLAGKTLKSIASSVGLSGQRIQQYAKQWGIDSFKIRQAQKAREDEASRIAKFGPKWSTPEARNTEIYKIMKRKFQSLVSNAKKKGTLVEIDFSYLQHFPTHCPVLGIQLDYLSRGRADNAPSFDKIDPKKGYVPGNVKIMSWRANRIKNDGYLHEFKMLVIFLEAIRQVSPGEAR</sequence>
<dbReference type="Gene3D" id="3.30.40.220">
    <property type="match status" value="1"/>
</dbReference>
<comment type="caution">
    <text evidence="1">The sequence shown here is derived from an EMBL/GenBank/DDBJ whole genome shotgun (WGS) entry which is preliminary data.</text>
</comment>
<reference evidence="1 2" key="1">
    <citation type="submission" date="2018-06" db="EMBL/GenBank/DDBJ databases">
        <title>Genome of strain Polynucleobacter sp. FUKU-NW-11.</title>
        <authorList>
            <person name="Hahn M.W."/>
        </authorList>
    </citation>
    <scope>NUCLEOTIDE SEQUENCE [LARGE SCALE GENOMIC DNA]</scope>
    <source>
        <strain evidence="2">FUKU-NW11</strain>
    </source>
</reference>